<protein>
    <submittedName>
        <fullName evidence="2">Uncharacterized protein</fullName>
    </submittedName>
</protein>
<dbReference type="HOGENOM" id="CLU_104049_0_0_2"/>
<accession>H1Z2F6</accession>
<dbReference type="InParanoid" id="H1Z2F6"/>
<dbReference type="EMBL" id="CM001436">
    <property type="protein sequence ID" value="EHQ35482.1"/>
    <property type="molecule type" value="Genomic_DNA"/>
</dbReference>
<gene>
    <name evidence="2" type="ORF">Metlim_1373</name>
</gene>
<sequence>MRCSGGDRRGLNVLACCSALILLLVFVVFPASALNATFFVAENGSSYHASLEIEEASEYRFEKPGVLGEKVPAEYGNVSLYYTNGTEASFEDKGRSIEFEKGNYTVGYDSAIDNHNLQLIFDDRYNISVYLPPVFDVRNPLLGMVSTGGEVISGAEVSENGAGSVDGAGDETLSSTGSGYDGLRIDWVKRTYAEIRFYDSFQEKILMIFGSLWLVVAVVFLVPYMMTRRRKG</sequence>
<dbReference type="STRING" id="937775.Metlim_1373"/>
<keyword evidence="1" id="KW-0472">Membrane</keyword>
<dbReference type="Proteomes" id="UP000005741">
    <property type="component" value="Chromosome"/>
</dbReference>
<feature type="transmembrane region" description="Helical" evidence="1">
    <location>
        <begin position="205"/>
        <end position="226"/>
    </location>
</feature>
<keyword evidence="1" id="KW-0812">Transmembrane</keyword>
<organism evidence="2 3">
    <name type="scientific">Methanoplanus limicola DSM 2279</name>
    <dbReference type="NCBI Taxonomy" id="937775"/>
    <lineage>
        <taxon>Archaea</taxon>
        <taxon>Methanobacteriati</taxon>
        <taxon>Methanobacteriota</taxon>
        <taxon>Stenosarchaea group</taxon>
        <taxon>Methanomicrobia</taxon>
        <taxon>Methanomicrobiales</taxon>
        <taxon>Methanomicrobiaceae</taxon>
        <taxon>Methanoplanus</taxon>
    </lineage>
</organism>
<name>H1Z2F6_9EURY</name>
<evidence type="ECO:0000313" key="3">
    <source>
        <dbReference type="Proteomes" id="UP000005741"/>
    </source>
</evidence>
<reference evidence="2 3" key="1">
    <citation type="submission" date="2011-10" db="EMBL/GenBank/DDBJ databases">
        <title>The Improved High-Quality Draft genome of Methanoplanus limicola DSM 2279.</title>
        <authorList>
            <consortium name="US DOE Joint Genome Institute (JGI-PGF)"/>
            <person name="Lucas S."/>
            <person name="Copeland A."/>
            <person name="Lapidus A."/>
            <person name="Glavina del Rio T."/>
            <person name="Dalin E."/>
            <person name="Tice H."/>
            <person name="Bruce D."/>
            <person name="Goodwin L."/>
            <person name="Pitluck S."/>
            <person name="Peters L."/>
            <person name="Mikhailova N."/>
            <person name="Lu M."/>
            <person name="Kyrpides N."/>
            <person name="Mavromatis K."/>
            <person name="Ivanova N."/>
            <person name="Markowitz V."/>
            <person name="Cheng J.-F."/>
            <person name="Hugenholtz P."/>
            <person name="Woyke T."/>
            <person name="Wu D."/>
            <person name="Wirth R."/>
            <person name="Brambilla E.-M."/>
            <person name="Klenk H.-P."/>
            <person name="Eisen J.A."/>
        </authorList>
    </citation>
    <scope>NUCLEOTIDE SEQUENCE [LARGE SCALE GENOMIC DNA]</scope>
    <source>
        <strain evidence="2 3">DSM 2279</strain>
    </source>
</reference>
<evidence type="ECO:0000256" key="1">
    <source>
        <dbReference type="SAM" id="Phobius"/>
    </source>
</evidence>
<evidence type="ECO:0000313" key="2">
    <source>
        <dbReference type="EMBL" id="EHQ35482.1"/>
    </source>
</evidence>
<dbReference type="OrthoDB" id="109762at2157"/>
<proteinExistence type="predicted"/>
<keyword evidence="1" id="KW-1133">Transmembrane helix</keyword>
<dbReference type="RefSeq" id="WP_004077235.1">
    <property type="nucleotide sequence ID" value="NZ_CM001436.1"/>
</dbReference>
<keyword evidence="3" id="KW-1185">Reference proteome</keyword>
<dbReference type="AlphaFoldDB" id="H1Z2F6"/>